<proteinExistence type="predicted"/>
<evidence type="ECO:0000313" key="2">
    <source>
        <dbReference type="Proteomes" id="UP000196118"/>
    </source>
</evidence>
<name>A0A1Y0VR12_PEDPE</name>
<protein>
    <recommendedName>
        <fullName evidence="3">Phage protein</fullName>
    </recommendedName>
</protein>
<evidence type="ECO:0008006" key="3">
    <source>
        <dbReference type="Google" id="ProtNLM"/>
    </source>
</evidence>
<reference evidence="1 2" key="1">
    <citation type="submission" date="2017-05" db="EMBL/GenBank/DDBJ databases">
        <title>Genome sequence of Pediococcus pentosaceus strain SRCM100892.</title>
        <authorList>
            <person name="Cho S.H."/>
        </authorList>
    </citation>
    <scope>NUCLEOTIDE SEQUENCE [LARGE SCALE GENOMIC DNA]</scope>
    <source>
        <strain evidence="1 2">SRCM100892</strain>
    </source>
</reference>
<accession>A0A1Y0VR12</accession>
<organism evidence="1 2">
    <name type="scientific">Pediococcus pentosaceus</name>
    <dbReference type="NCBI Taxonomy" id="1255"/>
    <lineage>
        <taxon>Bacteria</taxon>
        <taxon>Bacillati</taxon>
        <taxon>Bacillota</taxon>
        <taxon>Bacilli</taxon>
        <taxon>Lactobacillales</taxon>
        <taxon>Lactobacillaceae</taxon>
        <taxon>Pediococcus</taxon>
    </lineage>
</organism>
<dbReference type="Proteomes" id="UP000196118">
    <property type="component" value="Chromosome"/>
</dbReference>
<dbReference type="EMBL" id="CP021474">
    <property type="protein sequence ID" value="ARW19904.1"/>
    <property type="molecule type" value="Genomic_DNA"/>
</dbReference>
<gene>
    <name evidence="1" type="ORF">S100892_01332</name>
</gene>
<evidence type="ECO:0000313" key="1">
    <source>
        <dbReference type="EMBL" id="ARW19904.1"/>
    </source>
</evidence>
<dbReference type="AlphaFoldDB" id="A0A1Y0VR12"/>
<sequence length="120" mass="13674">MDNESLTTLLDAVYGWKVKDGKAVPPNSDYLPECIKERIKYFKDDIRNGGLAIIGAINLILSEDEKECKELYELGAVKPWLPVSEEARQWLNIDGYYYNIKKLAITIAVTYDTVPDEVED</sequence>